<dbReference type="GO" id="GO:0003676">
    <property type="term" value="F:nucleic acid binding"/>
    <property type="evidence" value="ECO:0007669"/>
    <property type="project" value="InterPro"/>
</dbReference>
<dbReference type="InterPro" id="IPR003156">
    <property type="entry name" value="DHHA1_dom"/>
</dbReference>
<feature type="domain" description="DDH" evidence="1">
    <location>
        <begin position="27"/>
        <end position="168"/>
    </location>
</feature>
<sequence length="334" mass="37259">MRLSHTSYLHNQKFSEAYNLIKRSRHIILATHESPDGDGVASMLALYQWLESIKPGGALLYSKEPIPSGLAFLPESNAFRDSIPPEPFDLVIVFDYGDKSRLGLESWFKANSHIECLTFDHHPLGRHMSGFHLIDTTASSTAELVYDFFAVNGIDFSKDIARCLLTGILTDTGTFKHSNVTPHTLRVASFLLTKGVTTREIVRHTETNIRPLDSLRVWGEAILRTQLDHETGLAYSFFTANDFSRYGIKKEYLDGFSSLLSAIPESRAAVLLTEHPEEPGIVRGSLRSEYHKKFNVSETAKKFGGGGHALASSFRVEATLDDVIERLLKSSKTV</sequence>
<dbReference type="SUPFAM" id="SSF64182">
    <property type="entry name" value="DHH phosphoesterases"/>
    <property type="match status" value="1"/>
</dbReference>
<dbReference type="Gene3D" id="3.10.310.30">
    <property type="match status" value="1"/>
</dbReference>
<dbReference type="EMBL" id="MHQC01000034">
    <property type="protein sequence ID" value="OGZ94500.1"/>
    <property type="molecule type" value="Genomic_DNA"/>
</dbReference>
<feature type="domain" description="DHHA1" evidence="2">
    <location>
        <begin position="245"/>
        <end position="329"/>
    </location>
</feature>
<dbReference type="PANTHER" id="PTHR47618:SF1">
    <property type="entry name" value="BIFUNCTIONAL OLIGORIBONUCLEASE AND PAP PHOSPHATASE NRNA"/>
    <property type="match status" value="1"/>
</dbReference>
<comment type="caution">
    <text evidence="3">The sequence shown here is derived from an EMBL/GenBank/DDBJ whole genome shotgun (WGS) entry which is preliminary data.</text>
</comment>
<dbReference type="InterPro" id="IPR001667">
    <property type="entry name" value="DDH_dom"/>
</dbReference>
<dbReference type="Pfam" id="PF01368">
    <property type="entry name" value="DHH"/>
    <property type="match status" value="1"/>
</dbReference>
<dbReference type="PANTHER" id="PTHR47618">
    <property type="entry name" value="BIFUNCTIONAL OLIGORIBONUCLEASE AND PAP PHOSPHATASE NRNA"/>
    <property type="match status" value="1"/>
</dbReference>
<evidence type="ECO:0000313" key="3">
    <source>
        <dbReference type="EMBL" id="OGZ94500.1"/>
    </source>
</evidence>
<dbReference type="Proteomes" id="UP000177152">
    <property type="component" value="Unassembled WGS sequence"/>
</dbReference>
<proteinExistence type="predicted"/>
<protein>
    <recommendedName>
        <fullName evidence="5">DDH domain-containing protein</fullName>
    </recommendedName>
</protein>
<dbReference type="Gene3D" id="3.90.1640.10">
    <property type="entry name" value="inorganic pyrophosphatase (n-terminal core)"/>
    <property type="match status" value="1"/>
</dbReference>
<dbReference type="Pfam" id="PF02272">
    <property type="entry name" value="DHHA1"/>
    <property type="match status" value="1"/>
</dbReference>
<evidence type="ECO:0000313" key="4">
    <source>
        <dbReference type="Proteomes" id="UP000177152"/>
    </source>
</evidence>
<gene>
    <name evidence="3" type="ORF">A2633_05390</name>
</gene>
<evidence type="ECO:0000259" key="2">
    <source>
        <dbReference type="Pfam" id="PF02272"/>
    </source>
</evidence>
<organism evidence="3 4">
    <name type="scientific">Candidatus Sungbacteria bacterium RIFCSPHIGHO2_01_FULL_47_32</name>
    <dbReference type="NCBI Taxonomy" id="1802264"/>
    <lineage>
        <taxon>Bacteria</taxon>
        <taxon>Candidatus Sungiibacteriota</taxon>
    </lineage>
</organism>
<reference evidence="3 4" key="1">
    <citation type="journal article" date="2016" name="Nat. Commun.">
        <title>Thousands of microbial genomes shed light on interconnected biogeochemical processes in an aquifer system.</title>
        <authorList>
            <person name="Anantharaman K."/>
            <person name="Brown C.T."/>
            <person name="Hug L.A."/>
            <person name="Sharon I."/>
            <person name="Castelle C.J."/>
            <person name="Probst A.J."/>
            <person name="Thomas B.C."/>
            <person name="Singh A."/>
            <person name="Wilkins M.J."/>
            <person name="Karaoz U."/>
            <person name="Brodie E.L."/>
            <person name="Williams K.H."/>
            <person name="Hubbard S.S."/>
            <person name="Banfield J.F."/>
        </authorList>
    </citation>
    <scope>NUCLEOTIDE SEQUENCE [LARGE SCALE GENOMIC DNA]</scope>
</reference>
<name>A0A1G2K7Q5_9BACT</name>
<dbReference type="AlphaFoldDB" id="A0A1G2K7Q5"/>
<evidence type="ECO:0008006" key="5">
    <source>
        <dbReference type="Google" id="ProtNLM"/>
    </source>
</evidence>
<evidence type="ECO:0000259" key="1">
    <source>
        <dbReference type="Pfam" id="PF01368"/>
    </source>
</evidence>
<dbReference type="InterPro" id="IPR051319">
    <property type="entry name" value="Oligoribo/pAp-PDE_c-di-AMP_PDE"/>
</dbReference>
<dbReference type="InterPro" id="IPR038763">
    <property type="entry name" value="DHH_sf"/>
</dbReference>
<accession>A0A1G2K7Q5</accession>